<keyword evidence="2" id="KW-0677">Repeat</keyword>
<dbReference type="GO" id="GO:0006261">
    <property type="term" value="P:DNA-templated DNA replication"/>
    <property type="evidence" value="ECO:0007669"/>
    <property type="project" value="TreeGrafter"/>
</dbReference>
<dbReference type="Gene3D" id="2.130.10.10">
    <property type="entry name" value="YVTN repeat-like/Quinoprotein amine dehydrogenase"/>
    <property type="match status" value="2"/>
</dbReference>
<evidence type="ECO:0000256" key="3">
    <source>
        <dbReference type="PROSITE-ProRule" id="PRU00221"/>
    </source>
</evidence>
<dbReference type="SMART" id="SM00320">
    <property type="entry name" value="WD40"/>
    <property type="match status" value="3"/>
</dbReference>
<keyword evidence="4" id="KW-1185">Reference proteome</keyword>
<dbReference type="Pfam" id="PF00400">
    <property type="entry name" value="WD40"/>
    <property type="match status" value="2"/>
</dbReference>
<feature type="repeat" description="WD" evidence="3">
    <location>
        <begin position="269"/>
        <end position="310"/>
    </location>
</feature>
<dbReference type="PROSITE" id="PS50082">
    <property type="entry name" value="WD_REPEATS_2"/>
    <property type="match status" value="2"/>
</dbReference>
<proteinExistence type="predicted"/>
<dbReference type="PANTHER" id="PTHR18763">
    <property type="entry name" value="WD-REPEAT PROTEIN 18"/>
    <property type="match status" value="1"/>
</dbReference>
<dbReference type="PANTHER" id="PTHR18763:SF0">
    <property type="entry name" value="WD REPEAT-CONTAINING PROTEIN 18"/>
    <property type="match status" value="1"/>
</dbReference>
<dbReference type="InterPro" id="IPR001680">
    <property type="entry name" value="WD40_rpt"/>
</dbReference>
<organism evidence="4 5">
    <name type="scientific">Haemonchus contortus</name>
    <name type="common">Barber pole worm</name>
    <dbReference type="NCBI Taxonomy" id="6289"/>
    <lineage>
        <taxon>Eukaryota</taxon>
        <taxon>Metazoa</taxon>
        <taxon>Ecdysozoa</taxon>
        <taxon>Nematoda</taxon>
        <taxon>Chromadorea</taxon>
        <taxon>Rhabditida</taxon>
        <taxon>Rhabditina</taxon>
        <taxon>Rhabditomorpha</taxon>
        <taxon>Strongyloidea</taxon>
        <taxon>Trichostrongylidae</taxon>
        <taxon>Haemonchus</taxon>
    </lineage>
</organism>
<keyword evidence="1 3" id="KW-0853">WD repeat</keyword>
<name>A0A7I4Y624_HAECO</name>
<evidence type="ECO:0000313" key="4">
    <source>
        <dbReference type="Proteomes" id="UP000025227"/>
    </source>
</evidence>
<dbReference type="InterPro" id="IPR045227">
    <property type="entry name" value="WDR18/Ipi3/RID3"/>
</dbReference>
<dbReference type="Proteomes" id="UP000025227">
    <property type="component" value="Unplaced"/>
</dbReference>
<sequence length="477" mass="52163">MSEKLLVAASSSDPYSVIIVDPNTGVASWSYKGSDLQGAAVGFVATLGTSGDHLLISARDRPLLHALAVHSRDRYFHKAVVGGPVAALCTFKDGSMLFVAIGTQIFVWSLKNGELHAVLDAHYQSITRLSLTSDESILITASADGTIICYLISDIISHSRDHSVVPLRKWKAHSLAVRDLTVSGGTNPRVVTCGLDHIAVIHSASLDEVLLRISSDRPLTACELDPAETRLFLGSDTGNIVQINLYDLDGSMDLLVQVADEKNSRVPVFSGHSSEITTLAVNADGSLLASGDSSARYCIWEISSRQCLKVSSMPGPLSSLQFVADWPSTYAAEHISAHPCFELQRNLTKDEKISMSVHSSNEPSKKFWCEERDRLITALLRDADSLDRSTDTRKKGKNRRKQKMIVKTNDIDDTEDIIVLDNDLDILETTGSSSSSITGSGCSKDKKLLEKQRKEIQRLKKINAELYKFMASELTDK</sequence>
<feature type="repeat" description="WD" evidence="3">
    <location>
        <begin position="119"/>
        <end position="147"/>
    </location>
</feature>
<dbReference type="OMA" id="RYKGGGC"/>
<dbReference type="GO" id="GO:0006364">
    <property type="term" value="P:rRNA processing"/>
    <property type="evidence" value="ECO:0007669"/>
    <property type="project" value="TreeGrafter"/>
</dbReference>
<dbReference type="InterPro" id="IPR036322">
    <property type="entry name" value="WD40_repeat_dom_sf"/>
</dbReference>
<dbReference type="OrthoDB" id="756370at2759"/>
<evidence type="ECO:0000313" key="5">
    <source>
        <dbReference type="WBParaSite" id="HCON_00049300-00001"/>
    </source>
</evidence>
<dbReference type="WBParaSite" id="HCON_00049300-00001">
    <property type="protein sequence ID" value="HCON_00049300-00001"/>
    <property type="gene ID" value="HCON_00049300"/>
</dbReference>
<dbReference type="GO" id="GO:0005656">
    <property type="term" value="C:nuclear pre-replicative complex"/>
    <property type="evidence" value="ECO:0007669"/>
    <property type="project" value="TreeGrafter"/>
</dbReference>
<dbReference type="PROSITE" id="PS50294">
    <property type="entry name" value="WD_REPEATS_REGION"/>
    <property type="match status" value="1"/>
</dbReference>
<accession>A0A7I4Y624</accession>
<dbReference type="InterPro" id="IPR015943">
    <property type="entry name" value="WD40/YVTN_repeat-like_dom_sf"/>
</dbReference>
<evidence type="ECO:0000256" key="2">
    <source>
        <dbReference type="ARBA" id="ARBA00022737"/>
    </source>
</evidence>
<dbReference type="AlphaFoldDB" id="A0A7I4Y624"/>
<dbReference type="SUPFAM" id="SSF50978">
    <property type="entry name" value="WD40 repeat-like"/>
    <property type="match status" value="1"/>
</dbReference>
<protein>
    <submittedName>
        <fullName evidence="5">WD_REPEATS_REGION domain-containing protein</fullName>
    </submittedName>
</protein>
<dbReference type="GO" id="GO:0120330">
    <property type="term" value="C:rixosome complex"/>
    <property type="evidence" value="ECO:0007669"/>
    <property type="project" value="TreeGrafter"/>
</dbReference>
<reference evidence="5" key="1">
    <citation type="submission" date="2020-12" db="UniProtKB">
        <authorList>
            <consortium name="WormBaseParasite"/>
        </authorList>
    </citation>
    <scope>IDENTIFICATION</scope>
    <source>
        <strain evidence="5">MHco3</strain>
    </source>
</reference>
<evidence type="ECO:0000256" key="1">
    <source>
        <dbReference type="ARBA" id="ARBA00022574"/>
    </source>
</evidence>